<evidence type="ECO:0000256" key="1">
    <source>
        <dbReference type="SAM" id="MobiDB-lite"/>
    </source>
</evidence>
<feature type="region of interest" description="Disordered" evidence="1">
    <location>
        <begin position="63"/>
        <end position="105"/>
    </location>
</feature>
<protein>
    <submittedName>
        <fullName evidence="2">Uncharacterized protein</fullName>
    </submittedName>
</protein>
<feature type="compositionally biased region" description="Acidic residues" evidence="1">
    <location>
        <begin position="92"/>
        <end position="105"/>
    </location>
</feature>
<dbReference type="AlphaFoldDB" id="A0A397IKG0"/>
<evidence type="ECO:0000313" key="3">
    <source>
        <dbReference type="Proteomes" id="UP000266861"/>
    </source>
</evidence>
<sequence length="242" mass="27561">MVSNPVGQKCDLLLANKKRNAILLVNIKSRFSILLGNSRMPTKKKNLLRLQEYNNKRRRLAKERWKKVESDENEESETDEKNAEAYERAETYEEEEEEENEEEETIQTRLLTTALIWNKPEKNNARTVKGIPKTTYYCKFGTSGTLSNAAKGTSKIINFWGNKKSLSGFGSRSLASNSCISEPFAPSSSLISPTLSKSLAETDDNSILCERILQLWDDLLKNGKILTASEYNRQCAVYEYLI</sequence>
<dbReference type="Proteomes" id="UP000266861">
    <property type="component" value="Unassembled WGS sequence"/>
</dbReference>
<organism evidence="2 3">
    <name type="scientific">Diversispora epigaea</name>
    <dbReference type="NCBI Taxonomy" id="1348612"/>
    <lineage>
        <taxon>Eukaryota</taxon>
        <taxon>Fungi</taxon>
        <taxon>Fungi incertae sedis</taxon>
        <taxon>Mucoromycota</taxon>
        <taxon>Glomeromycotina</taxon>
        <taxon>Glomeromycetes</taxon>
        <taxon>Diversisporales</taxon>
        <taxon>Diversisporaceae</taxon>
        <taxon>Diversispora</taxon>
    </lineage>
</organism>
<keyword evidence="3" id="KW-1185">Reference proteome</keyword>
<name>A0A397IKG0_9GLOM</name>
<gene>
    <name evidence="2" type="ORF">Glove_232g30</name>
</gene>
<proteinExistence type="predicted"/>
<accession>A0A397IKG0</accession>
<feature type="compositionally biased region" description="Basic and acidic residues" evidence="1">
    <location>
        <begin position="79"/>
        <end position="91"/>
    </location>
</feature>
<dbReference type="EMBL" id="PQFF01000215">
    <property type="protein sequence ID" value="RHZ73190.1"/>
    <property type="molecule type" value="Genomic_DNA"/>
</dbReference>
<comment type="caution">
    <text evidence="2">The sequence shown here is derived from an EMBL/GenBank/DDBJ whole genome shotgun (WGS) entry which is preliminary data.</text>
</comment>
<reference evidence="2 3" key="1">
    <citation type="submission" date="2018-08" db="EMBL/GenBank/DDBJ databases">
        <title>Genome and evolution of the arbuscular mycorrhizal fungus Diversispora epigaea (formerly Glomus versiforme) and its bacterial endosymbionts.</title>
        <authorList>
            <person name="Sun X."/>
            <person name="Fei Z."/>
            <person name="Harrison M."/>
        </authorList>
    </citation>
    <scope>NUCLEOTIDE SEQUENCE [LARGE SCALE GENOMIC DNA]</scope>
    <source>
        <strain evidence="2 3">IT104</strain>
    </source>
</reference>
<evidence type="ECO:0000313" key="2">
    <source>
        <dbReference type="EMBL" id="RHZ73190.1"/>
    </source>
</evidence>